<keyword evidence="2 4" id="KW-0694">RNA-binding</keyword>
<dbReference type="InterPro" id="IPR000504">
    <property type="entry name" value="RRM_dom"/>
</dbReference>
<feature type="region of interest" description="Disordered" evidence="5">
    <location>
        <begin position="83"/>
        <end position="134"/>
    </location>
</feature>
<feature type="compositionally biased region" description="Polar residues" evidence="5">
    <location>
        <begin position="125"/>
        <end position="134"/>
    </location>
</feature>
<dbReference type="InterPro" id="IPR035979">
    <property type="entry name" value="RBD_domain_sf"/>
</dbReference>
<dbReference type="CDD" id="cd12336">
    <property type="entry name" value="RRM_RBM7_like"/>
    <property type="match status" value="1"/>
</dbReference>
<sequence length="273" mass="30963">MSEDERTLWCGNLSENVTEEMLYELFLQAGPLENVKIPRDGNGRQRSYAFITYTHACSVEYAIGIFQGTSLLQRHLSLDRKTRNVPNAVPTPQINFNYPSGSVTNDGSNNSSAGNRYSDDPPLHQAQQNTMDGNNDFSLADINLAGFCAVPSQNELLSAMTMALAGGGPSNVEFTPELLARLGQQMLGADYPPLDDGNQQQSSLRTKMMRNERTNNYHDRHHKKPYSRDDRYGHRHDRNESTQQNRHRYDSNSKRNSGDHDRNNDRNGSRRRR</sequence>
<feature type="compositionally biased region" description="Polar residues" evidence="5">
    <location>
        <begin position="90"/>
        <end position="115"/>
    </location>
</feature>
<dbReference type="VEuPathDB" id="VectorBase:AMAM011921"/>
<reference evidence="8" key="1">
    <citation type="submission" date="2013-09" db="EMBL/GenBank/DDBJ databases">
        <title>The Genome Sequence of Anopheles maculatus species B.</title>
        <authorList>
            <consortium name="The Broad Institute Genomics Platform"/>
            <person name="Neafsey D.E."/>
            <person name="Besansky N."/>
            <person name="Howell P."/>
            <person name="Walton C."/>
            <person name="Young S.K."/>
            <person name="Zeng Q."/>
            <person name="Gargeya S."/>
            <person name="Fitzgerald M."/>
            <person name="Haas B."/>
            <person name="Abouelleil A."/>
            <person name="Allen A.W."/>
            <person name="Alvarado L."/>
            <person name="Arachchi H.M."/>
            <person name="Berlin A.M."/>
            <person name="Chapman S.B."/>
            <person name="Gainer-Dewar J."/>
            <person name="Goldberg J."/>
            <person name="Griggs A."/>
            <person name="Gujja S."/>
            <person name="Hansen M."/>
            <person name="Howarth C."/>
            <person name="Imamovic A."/>
            <person name="Ireland A."/>
            <person name="Larimer J."/>
            <person name="McCowan C."/>
            <person name="Murphy C."/>
            <person name="Pearson M."/>
            <person name="Poon T.W."/>
            <person name="Priest M."/>
            <person name="Roberts A."/>
            <person name="Saif S."/>
            <person name="Shea T."/>
            <person name="Sisk P."/>
            <person name="Sykes S."/>
            <person name="Wortman J."/>
            <person name="Nusbaum C."/>
            <person name="Birren B."/>
        </authorList>
    </citation>
    <scope>NUCLEOTIDE SEQUENCE [LARGE SCALE GENOMIC DNA]</scope>
    <source>
        <strain evidence="8">maculatus3</strain>
    </source>
</reference>
<comment type="subcellular location">
    <subcellularLocation>
        <location evidence="1">Nucleus</location>
        <location evidence="1">Nucleoplasm</location>
    </subcellularLocation>
</comment>
<feature type="compositionally biased region" description="Basic and acidic residues" evidence="5">
    <location>
        <begin position="226"/>
        <end position="240"/>
    </location>
</feature>
<dbReference type="PANTHER" id="PTHR13798:SF11">
    <property type="entry name" value="RNA-BINDING PROTEIN 7-RELATED"/>
    <property type="match status" value="1"/>
</dbReference>
<evidence type="ECO:0000256" key="4">
    <source>
        <dbReference type="PROSITE-ProRule" id="PRU00176"/>
    </source>
</evidence>
<feature type="domain" description="RRM" evidence="6">
    <location>
        <begin position="6"/>
        <end position="83"/>
    </location>
</feature>
<protein>
    <recommendedName>
        <fullName evidence="6">RRM domain-containing protein</fullName>
    </recommendedName>
</protein>
<dbReference type="AlphaFoldDB" id="A0A182SRF4"/>
<evidence type="ECO:0000256" key="3">
    <source>
        <dbReference type="ARBA" id="ARBA00023242"/>
    </source>
</evidence>
<evidence type="ECO:0000259" key="6">
    <source>
        <dbReference type="PROSITE" id="PS50102"/>
    </source>
</evidence>
<evidence type="ECO:0000313" key="7">
    <source>
        <dbReference type="EnsemblMetazoa" id="AMAM011921-PA"/>
    </source>
</evidence>
<dbReference type="PANTHER" id="PTHR13798">
    <property type="entry name" value="RNA BINDING MOTIF RBM PROTEIN -RELATED"/>
    <property type="match status" value="1"/>
</dbReference>
<dbReference type="SMART" id="SM00360">
    <property type="entry name" value="RRM"/>
    <property type="match status" value="1"/>
</dbReference>
<dbReference type="EnsemblMetazoa" id="AMAM011921-RA">
    <property type="protein sequence ID" value="AMAM011921-PA"/>
    <property type="gene ID" value="AMAM011921"/>
</dbReference>
<name>A0A182SRF4_9DIPT</name>
<evidence type="ECO:0000256" key="5">
    <source>
        <dbReference type="SAM" id="MobiDB-lite"/>
    </source>
</evidence>
<dbReference type="InterPro" id="IPR052285">
    <property type="entry name" value="NEXT_complex_subunit"/>
</dbReference>
<reference evidence="7" key="2">
    <citation type="submission" date="2020-05" db="UniProtKB">
        <authorList>
            <consortium name="EnsemblMetazoa"/>
        </authorList>
    </citation>
    <scope>IDENTIFICATION</scope>
    <source>
        <strain evidence="7">maculatus3</strain>
    </source>
</reference>
<evidence type="ECO:0000256" key="2">
    <source>
        <dbReference type="ARBA" id="ARBA00022884"/>
    </source>
</evidence>
<dbReference type="SUPFAM" id="SSF54928">
    <property type="entry name" value="RNA-binding domain, RBD"/>
    <property type="match status" value="1"/>
</dbReference>
<accession>A0A182SRF4</accession>
<dbReference type="GO" id="GO:0000381">
    <property type="term" value="P:regulation of alternative mRNA splicing, via spliceosome"/>
    <property type="evidence" value="ECO:0007669"/>
    <property type="project" value="TreeGrafter"/>
</dbReference>
<dbReference type="PROSITE" id="PS50102">
    <property type="entry name" value="RRM"/>
    <property type="match status" value="1"/>
</dbReference>
<evidence type="ECO:0000256" key="1">
    <source>
        <dbReference type="ARBA" id="ARBA00004642"/>
    </source>
</evidence>
<dbReference type="GO" id="GO:0003727">
    <property type="term" value="F:single-stranded RNA binding"/>
    <property type="evidence" value="ECO:0007669"/>
    <property type="project" value="TreeGrafter"/>
</dbReference>
<proteinExistence type="predicted"/>
<keyword evidence="3" id="KW-0539">Nucleus</keyword>
<organism evidence="7 8">
    <name type="scientific">Anopheles maculatus</name>
    <dbReference type="NCBI Taxonomy" id="74869"/>
    <lineage>
        <taxon>Eukaryota</taxon>
        <taxon>Metazoa</taxon>
        <taxon>Ecdysozoa</taxon>
        <taxon>Arthropoda</taxon>
        <taxon>Hexapoda</taxon>
        <taxon>Insecta</taxon>
        <taxon>Pterygota</taxon>
        <taxon>Neoptera</taxon>
        <taxon>Endopterygota</taxon>
        <taxon>Diptera</taxon>
        <taxon>Nematocera</taxon>
        <taxon>Culicoidea</taxon>
        <taxon>Culicidae</taxon>
        <taxon>Anophelinae</taxon>
        <taxon>Anopheles</taxon>
        <taxon>Anopheles maculatus group</taxon>
    </lineage>
</organism>
<feature type="compositionally biased region" description="Basic and acidic residues" evidence="5">
    <location>
        <begin position="247"/>
        <end position="273"/>
    </location>
</feature>
<dbReference type="Gene3D" id="3.30.70.330">
    <property type="match status" value="1"/>
</dbReference>
<dbReference type="InterPro" id="IPR012677">
    <property type="entry name" value="Nucleotide-bd_a/b_plait_sf"/>
</dbReference>
<dbReference type="Pfam" id="PF00076">
    <property type="entry name" value="RRM_1"/>
    <property type="match status" value="1"/>
</dbReference>
<dbReference type="GO" id="GO:0005654">
    <property type="term" value="C:nucleoplasm"/>
    <property type="evidence" value="ECO:0007669"/>
    <property type="project" value="UniProtKB-SubCell"/>
</dbReference>
<dbReference type="Proteomes" id="UP000075901">
    <property type="component" value="Unassembled WGS sequence"/>
</dbReference>
<keyword evidence="8" id="KW-1185">Reference proteome</keyword>
<evidence type="ECO:0000313" key="8">
    <source>
        <dbReference type="Proteomes" id="UP000075901"/>
    </source>
</evidence>
<feature type="region of interest" description="Disordered" evidence="5">
    <location>
        <begin position="211"/>
        <end position="273"/>
    </location>
</feature>